<dbReference type="OrthoDB" id="9794746at2"/>
<dbReference type="Proteomes" id="UP000095131">
    <property type="component" value="Unassembled WGS sequence"/>
</dbReference>
<dbReference type="EMBL" id="MDCJ01000003">
    <property type="protein sequence ID" value="ODS09752.1"/>
    <property type="molecule type" value="Genomic_DNA"/>
</dbReference>
<name>A0A1E3WL90_9VIBR</name>
<dbReference type="RefSeq" id="WP_069447402.1">
    <property type="nucleotide sequence ID" value="NZ_MDCJ01000003.1"/>
</dbReference>
<evidence type="ECO:0000313" key="1">
    <source>
        <dbReference type="EMBL" id="ODS09752.1"/>
    </source>
</evidence>
<evidence type="ECO:0008006" key="3">
    <source>
        <dbReference type="Google" id="ProtNLM"/>
    </source>
</evidence>
<gene>
    <name evidence="1" type="ORF">VSF3289_03214</name>
</gene>
<comment type="caution">
    <text evidence="1">The sequence shown here is derived from an EMBL/GenBank/DDBJ whole genome shotgun (WGS) entry which is preliminary data.</text>
</comment>
<proteinExistence type="predicted"/>
<sequence length="206" mass="24194">MWPNNKNFAFTIFDDTDNSTIGNTKVVYDYLIEKGLLTSKSVWVWKPRGGFKGDTLSDEGYLKWVNDLKEQGVEICLHNIGDGLFSRNEIEKGLEKFEIDIGYPPLIHCNHSGNKDSLYWWSNRFEFPFSLIYKALFFLKRKQMHPRGGEHPESEYFWGDIAKEKIKYVRNFTFDDVNTIKIDPMMPYHDGGYSKGKNKICKKLYF</sequence>
<accession>A0A1E3WL90</accession>
<organism evidence="1 2">
    <name type="scientific">Vibrio scophthalmi</name>
    <dbReference type="NCBI Taxonomy" id="45658"/>
    <lineage>
        <taxon>Bacteria</taxon>
        <taxon>Pseudomonadati</taxon>
        <taxon>Pseudomonadota</taxon>
        <taxon>Gammaproteobacteria</taxon>
        <taxon>Vibrionales</taxon>
        <taxon>Vibrionaceae</taxon>
        <taxon>Vibrio</taxon>
    </lineage>
</organism>
<evidence type="ECO:0000313" key="2">
    <source>
        <dbReference type="Proteomes" id="UP000095131"/>
    </source>
</evidence>
<protein>
    <recommendedName>
        <fullName evidence="3">NodB homology domain-containing protein</fullName>
    </recommendedName>
</protein>
<dbReference type="AlphaFoldDB" id="A0A1E3WL90"/>
<reference evidence="1 2" key="1">
    <citation type="submission" date="2016-08" db="EMBL/GenBank/DDBJ databases">
        <title>Genome sequencing of Vibrio scophthalmi strain FP3289, an isolated from Paralichthys olivaceus.</title>
        <authorList>
            <person name="Han H.-J."/>
        </authorList>
    </citation>
    <scope>NUCLEOTIDE SEQUENCE [LARGE SCALE GENOMIC DNA]</scope>
    <source>
        <strain evidence="1 2">FP3289</strain>
    </source>
</reference>